<evidence type="ECO:0000256" key="17">
    <source>
        <dbReference type="ARBA" id="ARBA00024827"/>
    </source>
</evidence>
<dbReference type="InterPro" id="IPR003594">
    <property type="entry name" value="HATPase_dom"/>
</dbReference>
<dbReference type="RefSeq" id="WP_007094550.1">
    <property type="nucleotide sequence ID" value="NZ_CP142125.1"/>
</dbReference>
<dbReference type="SMART" id="SM00028">
    <property type="entry name" value="TPR"/>
    <property type="match status" value="3"/>
</dbReference>
<evidence type="ECO:0000256" key="10">
    <source>
        <dbReference type="ARBA" id="ARBA00022723"/>
    </source>
</evidence>
<accession>A9ECH3</accession>
<dbReference type="GO" id="GO:0000155">
    <property type="term" value="F:phosphorelay sensor kinase activity"/>
    <property type="evidence" value="ECO:0007669"/>
    <property type="project" value="InterPro"/>
</dbReference>
<gene>
    <name evidence="22" type="ORF">KAOT1_09956</name>
</gene>
<dbReference type="eggNOG" id="COG4585">
    <property type="taxonomic scope" value="Bacteria"/>
</dbReference>
<dbReference type="InterPro" id="IPR011712">
    <property type="entry name" value="Sig_transdc_His_kin_sub3_dim/P"/>
</dbReference>
<dbReference type="EMBL" id="ABIB01000019">
    <property type="protein sequence ID" value="EDP94364.1"/>
    <property type="molecule type" value="Genomic_DNA"/>
</dbReference>
<dbReference type="OrthoDB" id="9760839at2"/>
<keyword evidence="10" id="KW-0479">Metal-binding</keyword>
<evidence type="ECO:0000256" key="9">
    <source>
        <dbReference type="ARBA" id="ARBA00022679"/>
    </source>
</evidence>
<comment type="cofactor">
    <cofactor evidence="2">
        <name>[4Fe-4S] cluster</name>
        <dbReference type="ChEBI" id="CHEBI:49883"/>
    </cofactor>
</comment>
<dbReference type="GO" id="GO:0005737">
    <property type="term" value="C:cytoplasm"/>
    <property type="evidence" value="ECO:0007669"/>
    <property type="project" value="UniProtKB-SubCell"/>
</dbReference>
<evidence type="ECO:0000256" key="20">
    <source>
        <dbReference type="SAM" id="Phobius"/>
    </source>
</evidence>
<organism evidence="22 23">
    <name type="scientific">Kordia algicida OT-1</name>
    <dbReference type="NCBI Taxonomy" id="391587"/>
    <lineage>
        <taxon>Bacteria</taxon>
        <taxon>Pseudomonadati</taxon>
        <taxon>Bacteroidota</taxon>
        <taxon>Flavobacteriia</taxon>
        <taxon>Flavobacteriales</taxon>
        <taxon>Flavobacteriaceae</taxon>
        <taxon>Kordia</taxon>
    </lineage>
</organism>
<dbReference type="EC" id="2.7.13.3" evidence="4"/>
<evidence type="ECO:0000256" key="14">
    <source>
        <dbReference type="ARBA" id="ARBA00023004"/>
    </source>
</evidence>
<evidence type="ECO:0000256" key="8">
    <source>
        <dbReference type="ARBA" id="ARBA00022553"/>
    </source>
</evidence>
<proteinExistence type="predicted"/>
<dbReference type="Proteomes" id="UP000002945">
    <property type="component" value="Unassembled WGS sequence"/>
</dbReference>
<keyword evidence="20 22" id="KW-0812">Transmembrane</keyword>
<evidence type="ECO:0000256" key="16">
    <source>
        <dbReference type="ARBA" id="ARBA00023014"/>
    </source>
</evidence>
<dbReference type="Gene3D" id="1.20.5.1930">
    <property type="match status" value="1"/>
</dbReference>
<reference evidence="22 23" key="1">
    <citation type="journal article" date="2011" name="J. Bacteriol.">
        <title>Genome sequence of the algicidal bacterium Kordia algicida OT-1.</title>
        <authorList>
            <person name="Lee H.S."/>
            <person name="Kang S.G."/>
            <person name="Kwon K.K."/>
            <person name="Lee J.H."/>
            <person name="Kim S.J."/>
        </authorList>
    </citation>
    <scope>NUCLEOTIDE SEQUENCE [LARGE SCALE GENOMIC DNA]</scope>
    <source>
        <strain evidence="22 23">OT-1</strain>
    </source>
</reference>
<evidence type="ECO:0000256" key="4">
    <source>
        <dbReference type="ARBA" id="ARBA00012438"/>
    </source>
</evidence>
<dbReference type="SUPFAM" id="SSF48452">
    <property type="entry name" value="TPR-like"/>
    <property type="match status" value="1"/>
</dbReference>
<evidence type="ECO:0000256" key="3">
    <source>
        <dbReference type="ARBA" id="ARBA00004496"/>
    </source>
</evidence>
<feature type="transmembrane region" description="Helical" evidence="20">
    <location>
        <begin position="342"/>
        <end position="360"/>
    </location>
</feature>
<dbReference type="PRINTS" id="PR00344">
    <property type="entry name" value="BCTRLSENSOR"/>
</dbReference>
<keyword evidence="12" id="KW-0418">Kinase</keyword>
<keyword evidence="13" id="KW-0067">ATP-binding</keyword>
<dbReference type="eggNOG" id="COG0457">
    <property type="taxonomic scope" value="Bacteria"/>
</dbReference>
<dbReference type="PROSITE" id="PS50109">
    <property type="entry name" value="HIS_KIN"/>
    <property type="match status" value="1"/>
</dbReference>
<evidence type="ECO:0000256" key="19">
    <source>
        <dbReference type="SAM" id="Coils"/>
    </source>
</evidence>
<evidence type="ECO:0000313" key="22">
    <source>
        <dbReference type="EMBL" id="EDP94364.1"/>
    </source>
</evidence>
<keyword evidence="14" id="KW-0408">Iron</keyword>
<dbReference type="InterPro" id="IPR019734">
    <property type="entry name" value="TPR_rpt"/>
</dbReference>
<keyword evidence="6" id="KW-0004">4Fe-4S</keyword>
<evidence type="ECO:0000256" key="12">
    <source>
        <dbReference type="ARBA" id="ARBA00022777"/>
    </source>
</evidence>
<keyword evidence="23" id="KW-1185">Reference proteome</keyword>
<dbReference type="GO" id="GO:0005524">
    <property type="term" value="F:ATP binding"/>
    <property type="evidence" value="ECO:0007669"/>
    <property type="project" value="UniProtKB-KW"/>
</dbReference>
<comment type="catalytic activity">
    <reaction evidence="1">
        <text>ATP + protein L-histidine = ADP + protein N-phospho-L-histidine.</text>
        <dbReference type="EC" id="2.7.13.3"/>
    </reaction>
</comment>
<dbReference type="HOGENOM" id="CLU_000445_106_2_10"/>
<evidence type="ECO:0000256" key="11">
    <source>
        <dbReference type="ARBA" id="ARBA00022741"/>
    </source>
</evidence>
<dbReference type="AlphaFoldDB" id="A9ECH3"/>
<dbReference type="CDD" id="cd16917">
    <property type="entry name" value="HATPase_UhpB-NarQ-NarX-like"/>
    <property type="match status" value="1"/>
</dbReference>
<keyword evidence="8" id="KW-0597">Phosphoprotein</keyword>
<evidence type="ECO:0000256" key="15">
    <source>
        <dbReference type="ARBA" id="ARBA00023012"/>
    </source>
</evidence>
<keyword evidence="7" id="KW-0963">Cytoplasm</keyword>
<dbReference type="GO" id="GO:0046983">
    <property type="term" value="F:protein dimerization activity"/>
    <property type="evidence" value="ECO:0007669"/>
    <property type="project" value="InterPro"/>
</dbReference>
<feature type="domain" description="Histidine kinase" evidence="21">
    <location>
        <begin position="508"/>
        <end position="599"/>
    </location>
</feature>
<dbReference type="SUPFAM" id="SSF55874">
    <property type="entry name" value="ATPase domain of HSP90 chaperone/DNA topoisomerase II/histidine kinase"/>
    <property type="match status" value="1"/>
</dbReference>
<evidence type="ECO:0000256" key="1">
    <source>
        <dbReference type="ARBA" id="ARBA00000085"/>
    </source>
</evidence>
<comment type="caution">
    <text evidence="22">The sequence shown here is derived from an EMBL/GenBank/DDBJ whole genome shotgun (WGS) entry which is preliminary data.</text>
</comment>
<dbReference type="PANTHER" id="PTHR24421">
    <property type="entry name" value="NITRATE/NITRITE SENSOR PROTEIN NARX-RELATED"/>
    <property type="match status" value="1"/>
</dbReference>
<evidence type="ECO:0000256" key="7">
    <source>
        <dbReference type="ARBA" id="ARBA00022490"/>
    </source>
</evidence>
<dbReference type="InterPro" id="IPR005467">
    <property type="entry name" value="His_kinase_dom"/>
</dbReference>
<dbReference type="GO" id="GO:0016020">
    <property type="term" value="C:membrane"/>
    <property type="evidence" value="ECO:0007669"/>
    <property type="project" value="InterPro"/>
</dbReference>
<evidence type="ECO:0000256" key="6">
    <source>
        <dbReference type="ARBA" id="ARBA00022485"/>
    </source>
</evidence>
<name>A9ECH3_9FLAO</name>
<dbReference type="SMART" id="SM00387">
    <property type="entry name" value="HATPase_c"/>
    <property type="match status" value="1"/>
</dbReference>
<evidence type="ECO:0000313" key="23">
    <source>
        <dbReference type="Proteomes" id="UP000002945"/>
    </source>
</evidence>
<evidence type="ECO:0000256" key="13">
    <source>
        <dbReference type="ARBA" id="ARBA00022840"/>
    </source>
</evidence>
<evidence type="ECO:0000259" key="21">
    <source>
        <dbReference type="PROSITE" id="PS50109"/>
    </source>
</evidence>
<dbReference type="GO" id="GO:0051539">
    <property type="term" value="F:4 iron, 4 sulfur cluster binding"/>
    <property type="evidence" value="ECO:0007669"/>
    <property type="project" value="UniProtKB-KW"/>
</dbReference>
<evidence type="ECO:0000256" key="18">
    <source>
        <dbReference type="ARBA" id="ARBA00030800"/>
    </source>
</evidence>
<feature type="coiled-coil region" evidence="19">
    <location>
        <begin position="315"/>
        <end position="380"/>
    </location>
</feature>
<dbReference type="InterPro" id="IPR011990">
    <property type="entry name" value="TPR-like_helical_dom_sf"/>
</dbReference>
<dbReference type="Gene3D" id="1.25.40.10">
    <property type="entry name" value="Tetratricopeptide repeat domain"/>
    <property type="match status" value="1"/>
</dbReference>
<keyword evidence="16" id="KW-0411">Iron-sulfur</keyword>
<dbReference type="InterPro" id="IPR050482">
    <property type="entry name" value="Sensor_HK_TwoCompSys"/>
</dbReference>
<keyword evidence="20" id="KW-1133">Transmembrane helix</keyword>
<protein>
    <recommendedName>
        <fullName evidence="5">Oxygen sensor histidine kinase NreB</fullName>
        <ecNumber evidence="4">2.7.13.3</ecNumber>
    </recommendedName>
    <alternativeName>
        <fullName evidence="18">Nitrogen regulation protein B</fullName>
    </alternativeName>
</protein>
<dbReference type="Pfam" id="PF02518">
    <property type="entry name" value="HATPase_c"/>
    <property type="match status" value="1"/>
</dbReference>
<dbReference type="InterPro" id="IPR004358">
    <property type="entry name" value="Sig_transdc_His_kin-like_C"/>
</dbReference>
<keyword evidence="9" id="KW-0808">Transferase</keyword>
<comment type="function">
    <text evidence="17">Member of the two-component regulatory system NreB/NreC involved in the control of dissimilatory nitrate/nitrite reduction in response to oxygen. NreB functions as a direct oxygen sensor histidine kinase which is autophosphorylated, in the absence of oxygen, probably at the conserved histidine residue, and transfers its phosphate group probably to a conserved aspartate residue of NreC. NreB/NreC activates the expression of the nitrate (narGHJI) and nitrite (nir) reductase operons, as well as the putative nitrate transporter gene narT.</text>
</comment>
<dbReference type="STRING" id="391587.KAOT1_09956"/>
<dbReference type="Gene3D" id="3.30.565.10">
    <property type="entry name" value="Histidine kinase-like ATPase, C-terminal domain"/>
    <property type="match status" value="1"/>
</dbReference>
<dbReference type="Pfam" id="PF07730">
    <property type="entry name" value="HisKA_3"/>
    <property type="match status" value="1"/>
</dbReference>
<dbReference type="PANTHER" id="PTHR24421:SF10">
    <property type="entry name" value="NITRATE_NITRITE SENSOR PROTEIN NARQ"/>
    <property type="match status" value="1"/>
</dbReference>
<keyword evidence="15" id="KW-0902">Two-component regulatory system</keyword>
<evidence type="ECO:0000256" key="2">
    <source>
        <dbReference type="ARBA" id="ARBA00001966"/>
    </source>
</evidence>
<dbReference type="GO" id="GO:0046872">
    <property type="term" value="F:metal ion binding"/>
    <property type="evidence" value="ECO:0007669"/>
    <property type="project" value="UniProtKB-KW"/>
</dbReference>
<keyword evidence="11" id="KW-0547">Nucleotide-binding</keyword>
<comment type="subcellular location">
    <subcellularLocation>
        <location evidence="3">Cytoplasm</location>
    </subcellularLocation>
</comment>
<keyword evidence="20" id="KW-0472">Membrane</keyword>
<evidence type="ECO:0000256" key="5">
    <source>
        <dbReference type="ARBA" id="ARBA00017322"/>
    </source>
</evidence>
<sequence>MKLLLHTKKLILPAIFLIVGFCVSQNTSLDILRNSISKLDLDESKSYLKSIDTTVLDKYDRGLWYFYNGLNHRSDDNHDKGFQNLLRAEELFQELDSINNAADTNYEIHILLSHQNNLDIDSKPYLDKYFNYAKSKKDTLMLAKAYSRIAVDYMGKKDFSNSKLYFDKTLEQLKLIKDTFRIAAIEMNIGTLYYSVKNNADSSLYYFKKSLPTFVRHSNTDYISYNYNNQAKSYELKKDYKKAIDFYKKADSITLKKYNAKTKVIFYDNMAEAYNNLKDYENAALYLNKSIELKDSINDIAQNIAINETNNKYKTEELTDERDRLEKLNIIIEAENKQTNSLLIISLSILTLVIISAYLLQKNTRKKQLLAEQAKDLEAQKVENLLQEQELASIDAMIEGQEKERKRIAEDLHDDLGALMATINLHLENIGSKNSPNALNKTKTLLGEAYEKIRNISHIKNAGVIANQGLLVAINNMTSKIKSANKLDIEVIAHGLENRLENSLELSLFRMIQELIANIIKHAEATKATIQLTQYEKNLNIIVEDNGKGFDTTIIKEVKETGIGLENIKKRIIHLEGTFAIDSTIGKGTTILIDIPLTV</sequence>
<dbReference type="InterPro" id="IPR036890">
    <property type="entry name" value="HATPase_C_sf"/>
</dbReference>
<keyword evidence="19" id="KW-0175">Coiled coil</keyword>